<dbReference type="GO" id="GO:0005524">
    <property type="term" value="F:ATP binding"/>
    <property type="evidence" value="ECO:0007669"/>
    <property type="project" value="UniProtKB-KW"/>
</dbReference>
<dbReference type="Gene3D" id="3.40.630.30">
    <property type="match status" value="1"/>
</dbReference>
<dbReference type="InterPro" id="IPR001048">
    <property type="entry name" value="Asp/Glu/Uridylate_kinase"/>
</dbReference>
<keyword evidence="9" id="KW-0067">ATP-binding</keyword>
<evidence type="ECO:0000256" key="6">
    <source>
        <dbReference type="ARBA" id="ARBA00022679"/>
    </source>
</evidence>
<dbReference type="CDD" id="cd04264">
    <property type="entry name" value="DUF619-NAGS"/>
    <property type="match status" value="1"/>
</dbReference>
<dbReference type="GO" id="GO:0004042">
    <property type="term" value="F:L-glutamate N-acetyltransferase activity"/>
    <property type="evidence" value="ECO:0007669"/>
    <property type="project" value="TreeGrafter"/>
</dbReference>
<keyword evidence="8 17" id="KW-0418">Kinase</keyword>
<keyword evidence="7" id="KW-0547">Nucleotide-binding</keyword>
<evidence type="ECO:0000313" key="17">
    <source>
        <dbReference type="EMBL" id="KYF74608.1"/>
    </source>
</evidence>
<dbReference type="PANTHER" id="PTHR23342">
    <property type="entry name" value="N-ACETYLGLUTAMATE SYNTHASE"/>
    <property type="match status" value="1"/>
</dbReference>
<evidence type="ECO:0000256" key="2">
    <source>
        <dbReference type="ARBA" id="ARBA00013065"/>
    </source>
</evidence>
<dbReference type="EMBL" id="JEMB01003247">
    <property type="protein sequence ID" value="KYF74608.1"/>
    <property type="molecule type" value="Genomic_DNA"/>
</dbReference>
<dbReference type="NCBIfam" id="NF003386">
    <property type="entry name" value="PRK04531.1-1"/>
    <property type="match status" value="1"/>
</dbReference>
<evidence type="ECO:0000256" key="3">
    <source>
        <dbReference type="ARBA" id="ARBA00021197"/>
    </source>
</evidence>
<name>A0A150R443_SORCE</name>
<evidence type="ECO:0000256" key="13">
    <source>
        <dbReference type="ARBA" id="ARBA00061305"/>
    </source>
</evidence>
<dbReference type="Pfam" id="PF00696">
    <property type="entry name" value="AA_kinase"/>
    <property type="match status" value="1"/>
</dbReference>
<dbReference type="FunFam" id="3.40.1160.10:FF:000046">
    <property type="entry name" value="N-acetylglutamate kinase / N-acetylglutamate synthase"/>
    <property type="match status" value="1"/>
</dbReference>
<dbReference type="InterPro" id="IPR036393">
    <property type="entry name" value="AceGlu_kinase-like_sf"/>
</dbReference>
<feature type="domain" description="N-acetyltransferase" evidence="16">
    <location>
        <begin position="288"/>
        <end position="439"/>
    </location>
</feature>
<feature type="binding site" evidence="14">
    <location>
        <position position="95"/>
    </location>
    <ligand>
        <name>substrate</name>
    </ligand>
</feature>
<dbReference type="PIRSF" id="PIRSF036441">
    <property type="entry name" value="NAGK_DUF619"/>
    <property type="match status" value="1"/>
</dbReference>
<keyword evidence="6" id="KW-0808">Transferase</keyword>
<evidence type="ECO:0000256" key="14">
    <source>
        <dbReference type="PIRSR" id="PIRSR036441-50"/>
    </source>
</evidence>
<dbReference type="GO" id="GO:0003991">
    <property type="term" value="F:acetylglutamate kinase activity"/>
    <property type="evidence" value="ECO:0007669"/>
    <property type="project" value="UniProtKB-EC"/>
</dbReference>
<dbReference type="GO" id="GO:0005737">
    <property type="term" value="C:cytoplasm"/>
    <property type="evidence" value="ECO:0007669"/>
    <property type="project" value="InterPro"/>
</dbReference>
<evidence type="ECO:0000256" key="11">
    <source>
        <dbReference type="ARBA" id="ARBA00030639"/>
    </source>
</evidence>
<evidence type="ECO:0000259" key="16">
    <source>
        <dbReference type="PROSITE" id="PS51731"/>
    </source>
</evidence>
<dbReference type="Proteomes" id="UP000075635">
    <property type="component" value="Unassembled WGS sequence"/>
</dbReference>
<comment type="similarity">
    <text evidence="13">In the N-terminal section; belongs to the acetylglutamate kinase family. ArgB subfamily.</text>
</comment>
<sequence>MGSTQDVIVRLLRNLGSRKEVEQYLKQYAAVDQQKFAVIKVGGAILDEDLEALATSLVFLNQVGLYPIVIHGAGPQLDRALAEAGIPTERVNGLRVTTPRILEVARRVFLRENLRLVEALEEMGTRTRPITAGVFEASLMDEGRLGLVGKVERVHVDAVRSSLRAGHLPILACLGETSGGQIVNINADVAARELALATQPFKMIFLTSTGGLLDEHGRIISAINLEEDYAGLVAQPWLNGGMRLKLQEIKLLLDGLPATSSVSITAPDHLAKELFTHTGSGTLVRRGERILRHDTLDGIDRGRLRDLLEACFQRKLDEHYFDKKTFYRIYLSDSYRATAILTLDANGKAPSTPYLDKFAVTNEAQGVGIGGSLWTRMKSENPQLFWRARNGNEINPWYFQQAEGSYRNENWTVFWYGLSSFDDIRACIDHALSLPATLRQHGTAEL</sequence>
<evidence type="ECO:0000256" key="1">
    <source>
        <dbReference type="ARBA" id="ARBA00004828"/>
    </source>
</evidence>
<dbReference type="PANTHER" id="PTHR23342:SF0">
    <property type="entry name" value="N-ACETYLGLUTAMATE SYNTHASE, MITOCHONDRIAL"/>
    <property type="match status" value="1"/>
</dbReference>
<proteinExistence type="inferred from homology"/>
<evidence type="ECO:0000256" key="5">
    <source>
        <dbReference type="ARBA" id="ARBA00022605"/>
    </source>
</evidence>
<dbReference type="GO" id="GO:0006526">
    <property type="term" value="P:L-arginine biosynthetic process"/>
    <property type="evidence" value="ECO:0007669"/>
    <property type="project" value="UniProtKB-UniPathway"/>
</dbReference>
<gene>
    <name evidence="17" type="ORF">BE17_31005</name>
</gene>
<comment type="pathway">
    <text evidence="1">Amino-acid biosynthesis; L-arginine biosynthesis; N(2)-acetyl-L-ornithine from L-glutamate: step 2/4.</text>
</comment>
<feature type="binding site" evidence="14">
    <location>
        <begin position="73"/>
        <end position="74"/>
    </location>
    <ligand>
        <name>substrate</name>
    </ligand>
</feature>
<evidence type="ECO:0000256" key="7">
    <source>
        <dbReference type="ARBA" id="ARBA00022741"/>
    </source>
</evidence>
<dbReference type="CDD" id="cd04252">
    <property type="entry name" value="AAK_NAGK-fArgBP"/>
    <property type="match status" value="1"/>
</dbReference>
<dbReference type="SUPFAM" id="SSF53633">
    <property type="entry name" value="Carbamate kinase-like"/>
    <property type="match status" value="1"/>
</dbReference>
<dbReference type="PROSITE" id="PS51731">
    <property type="entry name" value="GNAT_NAGS"/>
    <property type="match status" value="1"/>
</dbReference>
<organism evidence="17 18">
    <name type="scientific">Sorangium cellulosum</name>
    <name type="common">Polyangium cellulosum</name>
    <dbReference type="NCBI Taxonomy" id="56"/>
    <lineage>
        <taxon>Bacteria</taxon>
        <taxon>Pseudomonadati</taxon>
        <taxon>Myxococcota</taxon>
        <taxon>Polyangia</taxon>
        <taxon>Polyangiales</taxon>
        <taxon>Polyangiaceae</taxon>
        <taxon>Sorangium</taxon>
    </lineage>
</organism>
<dbReference type="InterPro" id="IPR004662">
    <property type="entry name" value="AcgluKinase_fam"/>
</dbReference>
<dbReference type="InterPro" id="IPR011242">
    <property type="entry name" value="ArgB_GNAT"/>
</dbReference>
<feature type="site" description="Transition state stabilizer" evidence="15">
    <location>
        <position position="40"/>
    </location>
</feature>
<dbReference type="NCBIfam" id="TIGR00761">
    <property type="entry name" value="argB"/>
    <property type="match status" value="1"/>
</dbReference>
<evidence type="ECO:0000256" key="10">
    <source>
        <dbReference type="ARBA" id="ARBA00030178"/>
    </source>
</evidence>
<keyword evidence="4" id="KW-0055">Arginine biosynthesis</keyword>
<feature type="binding site" evidence="14">
    <location>
        <position position="184"/>
    </location>
    <ligand>
        <name>substrate</name>
    </ligand>
</feature>
<evidence type="ECO:0000313" key="18">
    <source>
        <dbReference type="Proteomes" id="UP000075635"/>
    </source>
</evidence>
<accession>A0A150R443</accession>
<dbReference type="EC" id="2.7.2.8" evidence="2"/>
<keyword evidence="5" id="KW-0028">Amino-acid biosynthesis</keyword>
<evidence type="ECO:0000256" key="15">
    <source>
        <dbReference type="PIRSR" id="PIRSR036441-51"/>
    </source>
</evidence>
<dbReference type="InterPro" id="IPR006855">
    <property type="entry name" value="Vertebrate-like_GNAT_dom"/>
</dbReference>
<dbReference type="NCBIfam" id="NF003387">
    <property type="entry name" value="PRK04531.1-2"/>
    <property type="match status" value="1"/>
</dbReference>
<dbReference type="InterPro" id="IPR041734">
    <property type="entry name" value="NAGK-fArgBP"/>
</dbReference>
<protein>
    <recommendedName>
        <fullName evidence="3">Acetylglutamate kinase</fullName>
        <ecNumber evidence="2">2.7.2.8</ecNumber>
    </recommendedName>
    <alternativeName>
        <fullName evidence="10">N-acetyl-L-glutamate 5-phosphotransferase</fullName>
    </alternativeName>
    <alternativeName>
        <fullName evidence="11">NAG kinase</fullName>
    </alternativeName>
</protein>
<feature type="site" description="Transition state stabilizer" evidence="15">
    <location>
        <position position="245"/>
    </location>
</feature>
<evidence type="ECO:0000256" key="12">
    <source>
        <dbReference type="ARBA" id="ARBA00048141"/>
    </source>
</evidence>
<comment type="caution">
    <text evidence="17">The sequence shown here is derived from an EMBL/GenBank/DDBJ whole genome shotgun (WGS) entry which is preliminary data.</text>
</comment>
<dbReference type="AlphaFoldDB" id="A0A150R443"/>
<dbReference type="UniPathway" id="UPA00068">
    <property type="reaction ID" value="UER00107"/>
</dbReference>
<comment type="catalytic activity">
    <reaction evidence="12">
        <text>N-acetyl-L-glutamate + ATP = N-acetyl-L-glutamyl 5-phosphate + ADP</text>
        <dbReference type="Rhea" id="RHEA:14629"/>
        <dbReference type="ChEBI" id="CHEBI:30616"/>
        <dbReference type="ChEBI" id="CHEBI:44337"/>
        <dbReference type="ChEBI" id="CHEBI:57936"/>
        <dbReference type="ChEBI" id="CHEBI:456216"/>
        <dbReference type="EC" id="2.7.2.8"/>
    </reaction>
</comment>
<evidence type="ECO:0000256" key="4">
    <source>
        <dbReference type="ARBA" id="ARBA00022571"/>
    </source>
</evidence>
<evidence type="ECO:0000256" key="8">
    <source>
        <dbReference type="ARBA" id="ARBA00022777"/>
    </source>
</evidence>
<dbReference type="Pfam" id="PF04768">
    <property type="entry name" value="NAT"/>
    <property type="match status" value="1"/>
</dbReference>
<dbReference type="Gene3D" id="3.40.1160.10">
    <property type="entry name" value="Acetylglutamate kinase-like"/>
    <property type="match status" value="1"/>
</dbReference>
<reference evidence="17 18" key="1">
    <citation type="submission" date="2014-02" db="EMBL/GenBank/DDBJ databases">
        <title>The small core and large imbalanced accessory genome model reveals a collaborative survival strategy of Sorangium cellulosum strains in nature.</title>
        <authorList>
            <person name="Han K."/>
            <person name="Peng R."/>
            <person name="Blom J."/>
            <person name="Li Y.-Z."/>
        </authorList>
    </citation>
    <scope>NUCLEOTIDE SEQUENCE [LARGE SCALE GENOMIC DNA]</scope>
    <source>
        <strain evidence="17 18">So0011-07</strain>
    </source>
</reference>
<evidence type="ECO:0000256" key="9">
    <source>
        <dbReference type="ARBA" id="ARBA00022840"/>
    </source>
</evidence>